<name>A0A7Z6Y7N9_PSESH</name>
<gene>
    <name evidence="1" type="ORF">ALP21_02837</name>
</gene>
<dbReference type="Proteomes" id="UP000267078">
    <property type="component" value="Unassembled WGS sequence"/>
</dbReference>
<sequence>MMQIGGVLHGRPWVCDGLCICDRIDLKTCADPFAVSILPKPDKRSVGSISRVMIIRYG</sequence>
<dbReference type="AlphaFoldDB" id="A0A7Z6Y7N9"/>
<accession>A0A7Z6Y7N9</accession>
<evidence type="ECO:0000313" key="2">
    <source>
        <dbReference type="Proteomes" id="UP000267078"/>
    </source>
</evidence>
<organism evidence="1 2">
    <name type="scientific">Pseudomonas savastanoi pv. phaseolicola</name>
    <name type="common">Pseudomonas syringae pv. phaseolicola</name>
    <dbReference type="NCBI Taxonomy" id="319"/>
    <lineage>
        <taxon>Bacteria</taxon>
        <taxon>Pseudomonadati</taxon>
        <taxon>Pseudomonadota</taxon>
        <taxon>Gammaproteobacteria</taxon>
        <taxon>Pseudomonadales</taxon>
        <taxon>Pseudomonadaceae</taxon>
        <taxon>Pseudomonas</taxon>
    </lineage>
</organism>
<proteinExistence type="predicted"/>
<evidence type="ECO:0000313" key="1">
    <source>
        <dbReference type="EMBL" id="RMU90767.1"/>
    </source>
</evidence>
<dbReference type="EMBL" id="RBUI01000039">
    <property type="protein sequence ID" value="RMU90767.1"/>
    <property type="molecule type" value="Genomic_DNA"/>
</dbReference>
<reference evidence="1 2" key="1">
    <citation type="submission" date="2018-08" db="EMBL/GenBank/DDBJ databases">
        <title>Recombination of ecologically and evolutionarily significant loci maintains genetic cohesion in the Pseudomonas syringae species complex.</title>
        <authorList>
            <person name="Dillon M."/>
            <person name="Thakur S."/>
            <person name="Almeida R.N.D."/>
            <person name="Weir B.S."/>
            <person name="Guttman D.S."/>
        </authorList>
    </citation>
    <scope>NUCLEOTIDE SEQUENCE [LARGE SCALE GENOMIC DNA]</scope>
    <source>
        <strain evidence="1 2">1449B</strain>
    </source>
</reference>
<comment type="caution">
    <text evidence="1">The sequence shown here is derived from an EMBL/GenBank/DDBJ whole genome shotgun (WGS) entry which is preliminary data.</text>
</comment>
<protein>
    <submittedName>
        <fullName evidence="1">Uncharacterized protein</fullName>
    </submittedName>
</protein>